<name>A0ABX9K0C4_9BACT</name>
<evidence type="ECO:0000313" key="2">
    <source>
        <dbReference type="EMBL" id="REG30835.1"/>
    </source>
</evidence>
<keyword evidence="1" id="KW-0472">Membrane</keyword>
<comment type="caution">
    <text evidence="2">The sequence shown here is derived from an EMBL/GenBank/DDBJ whole genome shotgun (WGS) entry which is preliminary data.</text>
</comment>
<proteinExistence type="predicted"/>
<gene>
    <name evidence="2" type="ORF">ATI61_106305</name>
</gene>
<keyword evidence="1" id="KW-0812">Transmembrane</keyword>
<feature type="transmembrane region" description="Helical" evidence="1">
    <location>
        <begin position="15"/>
        <end position="32"/>
    </location>
</feature>
<accession>A0ABX9K0C4</accession>
<feature type="transmembrane region" description="Helical" evidence="1">
    <location>
        <begin position="69"/>
        <end position="93"/>
    </location>
</feature>
<keyword evidence="1" id="KW-1133">Transmembrane helix</keyword>
<feature type="transmembrane region" description="Helical" evidence="1">
    <location>
        <begin position="105"/>
        <end position="130"/>
    </location>
</feature>
<evidence type="ECO:0000313" key="3">
    <source>
        <dbReference type="Proteomes" id="UP000256345"/>
    </source>
</evidence>
<dbReference type="RefSeq" id="WP_147332931.1">
    <property type="nucleotide sequence ID" value="NZ_CP011509.1"/>
</dbReference>
<protein>
    <submittedName>
        <fullName evidence="2">Uncharacterized protein</fullName>
    </submittedName>
</protein>
<dbReference type="EMBL" id="QUMU01000006">
    <property type="protein sequence ID" value="REG30835.1"/>
    <property type="molecule type" value="Genomic_DNA"/>
</dbReference>
<evidence type="ECO:0000256" key="1">
    <source>
        <dbReference type="SAM" id="Phobius"/>
    </source>
</evidence>
<keyword evidence="3" id="KW-1185">Reference proteome</keyword>
<sequence>MSVEGWVRWCRGRTAWVWTVAAVVPTLLCVWLDRSGSDFYIGYGDGIALPANLPFPLHTHAQRAAYARLLPVLEVVTPSLVGVSLVLLVGVLWSRAIAAARLAFLPTLVAFFAAMSLLSKAVISSLWMAILPDAPVWLTDVHLEMEPWWRGAYVSGLCLMALGVVALLLRAFRVHVLRTAAPLSGQTE</sequence>
<organism evidence="2 3">
    <name type="scientific">Archangium gephyra</name>
    <dbReference type="NCBI Taxonomy" id="48"/>
    <lineage>
        <taxon>Bacteria</taxon>
        <taxon>Pseudomonadati</taxon>
        <taxon>Myxococcota</taxon>
        <taxon>Myxococcia</taxon>
        <taxon>Myxococcales</taxon>
        <taxon>Cystobacterineae</taxon>
        <taxon>Archangiaceae</taxon>
        <taxon>Archangium</taxon>
    </lineage>
</organism>
<feature type="transmembrane region" description="Helical" evidence="1">
    <location>
        <begin position="39"/>
        <end position="57"/>
    </location>
</feature>
<dbReference type="Proteomes" id="UP000256345">
    <property type="component" value="Unassembled WGS sequence"/>
</dbReference>
<reference evidence="2 3" key="1">
    <citation type="submission" date="2018-08" db="EMBL/GenBank/DDBJ databases">
        <title>Genomic Encyclopedia of Archaeal and Bacterial Type Strains, Phase II (KMG-II): from individual species to whole genera.</title>
        <authorList>
            <person name="Goeker M."/>
        </authorList>
    </citation>
    <scope>NUCLEOTIDE SEQUENCE [LARGE SCALE GENOMIC DNA]</scope>
    <source>
        <strain evidence="2 3">DSM 2261</strain>
    </source>
</reference>
<feature type="transmembrane region" description="Helical" evidence="1">
    <location>
        <begin position="150"/>
        <end position="169"/>
    </location>
</feature>